<evidence type="ECO:0000313" key="14">
    <source>
        <dbReference type="EMBL" id="HJC84410.1"/>
    </source>
</evidence>
<dbReference type="Pfam" id="PF22599">
    <property type="entry name" value="SecDF_P1_head"/>
    <property type="match status" value="1"/>
</dbReference>
<gene>
    <name evidence="9 14" type="primary">secD</name>
    <name evidence="14" type="ORF">H9751_02470</name>
</gene>
<dbReference type="Gene3D" id="3.30.70.3220">
    <property type="match status" value="1"/>
</dbReference>
<feature type="transmembrane region" description="Helical" evidence="9">
    <location>
        <begin position="16"/>
        <end position="35"/>
    </location>
</feature>
<dbReference type="InterPro" id="IPR022813">
    <property type="entry name" value="SecD/SecF_arch_bac"/>
</dbReference>
<dbReference type="GO" id="GO:0006605">
    <property type="term" value="P:protein targeting"/>
    <property type="evidence" value="ECO:0007669"/>
    <property type="project" value="UniProtKB-UniRule"/>
</dbReference>
<dbReference type="Pfam" id="PF02355">
    <property type="entry name" value="SecD_SecF_C"/>
    <property type="match status" value="1"/>
</dbReference>
<feature type="transmembrane region" description="Helical" evidence="9">
    <location>
        <begin position="425"/>
        <end position="449"/>
    </location>
</feature>
<keyword evidence="4 9" id="KW-0812">Transmembrane</keyword>
<evidence type="ECO:0000256" key="10">
    <source>
        <dbReference type="SAM" id="MobiDB-lite"/>
    </source>
</evidence>
<organism evidence="14 15">
    <name type="scientific">Candidatus Corynebacterium faecigallinarum</name>
    <dbReference type="NCBI Taxonomy" id="2838528"/>
    <lineage>
        <taxon>Bacteria</taxon>
        <taxon>Bacillati</taxon>
        <taxon>Actinomycetota</taxon>
        <taxon>Actinomycetes</taxon>
        <taxon>Mycobacteriales</taxon>
        <taxon>Corynebacteriaceae</taxon>
        <taxon>Corynebacterium</taxon>
    </lineage>
</organism>
<dbReference type="Gene3D" id="1.20.1640.10">
    <property type="entry name" value="Multidrug efflux transporter AcrB transmembrane domain"/>
    <property type="match status" value="1"/>
</dbReference>
<proteinExistence type="inferred from homology"/>
<dbReference type="GO" id="GO:0015450">
    <property type="term" value="F:protein-transporting ATPase activity"/>
    <property type="evidence" value="ECO:0007669"/>
    <property type="project" value="InterPro"/>
</dbReference>
<feature type="transmembrane region" description="Helical" evidence="9">
    <location>
        <begin position="455"/>
        <end position="476"/>
    </location>
</feature>
<feature type="transmembrane region" description="Helical" evidence="9">
    <location>
        <begin position="504"/>
        <end position="523"/>
    </location>
</feature>
<dbReference type="PANTHER" id="PTHR30081">
    <property type="entry name" value="PROTEIN-EXPORT MEMBRANE PROTEIN SEC"/>
    <property type="match status" value="1"/>
</dbReference>
<reference evidence="14" key="2">
    <citation type="submission" date="2021-04" db="EMBL/GenBank/DDBJ databases">
        <authorList>
            <person name="Gilroy R."/>
        </authorList>
    </citation>
    <scope>NUCLEOTIDE SEQUENCE</scope>
    <source>
        <strain evidence="14">ChiHjej13B12-4958</strain>
    </source>
</reference>
<evidence type="ECO:0000256" key="1">
    <source>
        <dbReference type="ARBA" id="ARBA00004651"/>
    </source>
</evidence>
<keyword evidence="7 9" id="KW-0811">Translocation</keyword>
<accession>A0A9D2QBA1</accession>
<comment type="caution">
    <text evidence="14">The sequence shown here is derived from an EMBL/GenBank/DDBJ whole genome shotgun (WGS) entry which is preliminary data.</text>
</comment>
<dbReference type="InterPro" id="IPR048631">
    <property type="entry name" value="SecD_1st"/>
</dbReference>
<dbReference type="SUPFAM" id="SSF82866">
    <property type="entry name" value="Multidrug efflux transporter AcrB transmembrane domain"/>
    <property type="match status" value="1"/>
</dbReference>
<name>A0A9D2QBA1_9CORY</name>
<dbReference type="EMBL" id="DWVP01000004">
    <property type="protein sequence ID" value="HJC84410.1"/>
    <property type="molecule type" value="Genomic_DNA"/>
</dbReference>
<feature type="transmembrane region" description="Helical" evidence="9">
    <location>
        <begin position="400"/>
        <end position="418"/>
    </location>
</feature>
<dbReference type="AlphaFoldDB" id="A0A9D2QBA1"/>
<evidence type="ECO:0000259" key="11">
    <source>
        <dbReference type="Pfam" id="PF02355"/>
    </source>
</evidence>
<sequence>MSSQGSTAARAKKWPVRALLIFLAITVVTYGLVFLTGSKEPVPRLGIDLQGGTRVTLVPQGDDPTDDQLSQARRILENRVNGMGVTGAQVRADGDTLVITVPGEDSAQARTLGQTSQLLFRPVIDDGEMPGEDFDTALTEMADRWVENGIITAEEANQKLEEAAPVFEQLGTPLEDDLKVTATAPEDPANSIEETERRNQIIEVLREDRQSEDPNLQNAAAMLMTCSEEPDPLSGADDPAKPLVACSAEGPLPLAPAPLLNGEDDEVNGERLTGDMIDTNSQIFGGMDTQSGQIKITFRFKTGENSPGGETWQRIGEEYSQRQVAITLDSEVLSAPVMRSPTPPGRDSEITGDFSEQEASDLANNLRYGALPLSFTGEDGEAGGTAETVSPTMGTASLEAGLIAGLVGLALLAVWALIYYRGFGLVAVFSLITSAAIIYGALVLLGRWIDYSLDLAGIAGLIIGIGTTADSFVVYFERIKDLIHQGSSFRSAVPRAWKRARTTIITGNVVSIAASLVLYFVAVGDVKGFAFTLGLSTLVDVLVAFLVTAPLVTLMARSKMFQSTKWNGLRMAFRVAERKRLVAATAGTGADAPDAPDAPELSDAPDAPDTVPSEPDDTSPGSDTDADIDSDDDADDSGKEK</sequence>
<feature type="compositionally biased region" description="Acidic residues" evidence="10">
    <location>
        <begin position="624"/>
        <end position="635"/>
    </location>
</feature>
<dbReference type="Pfam" id="PF21760">
    <property type="entry name" value="SecD_1st"/>
    <property type="match status" value="1"/>
</dbReference>
<feature type="region of interest" description="Disordered" evidence="10">
    <location>
        <begin position="586"/>
        <end position="641"/>
    </location>
</feature>
<feature type="domain" description="Protein translocase subunit SecDF P1" evidence="12">
    <location>
        <begin position="70"/>
        <end position="123"/>
    </location>
</feature>
<dbReference type="HAMAP" id="MF_01463_B">
    <property type="entry name" value="SecD_B"/>
    <property type="match status" value="1"/>
</dbReference>
<evidence type="ECO:0000256" key="7">
    <source>
        <dbReference type="ARBA" id="ARBA00023010"/>
    </source>
</evidence>
<dbReference type="PANTHER" id="PTHR30081:SF1">
    <property type="entry name" value="PROTEIN TRANSLOCASE SUBUNIT SECD"/>
    <property type="match status" value="1"/>
</dbReference>
<dbReference type="GO" id="GO:0043952">
    <property type="term" value="P:protein transport by the Sec complex"/>
    <property type="evidence" value="ECO:0007669"/>
    <property type="project" value="UniProtKB-UniRule"/>
</dbReference>
<dbReference type="InterPro" id="IPR054384">
    <property type="entry name" value="SecDF_P1_head"/>
</dbReference>
<evidence type="ECO:0000256" key="2">
    <source>
        <dbReference type="ARBA" id="ARBA00022448"/>
    </source>
</evidence>
<dbReference type="InterPro" id="IPR005791">
    <property type="entry name" value="SecD"/>
</dbReference>
<dbReference type="NCBIfam" id="TIGR00916">
    <property type="entry name" value="2A0604s01"/>
    <property type="match status" value="1"/>
</dbReference>
<evidence type="ECO:0000259" key="12">
    <source>
        <dbReference type="Pfam" id="PF21760"/>
    </source>
</evidence>
<evidence type="ECO:0000256" key="9">
    <source>
        <dbReference type="HAMAP-Rule" id="MF_01463"/>
    </source>
</evidence>
<evidence type="ECO:0000259" key="13">
    <source>
        <dbReference type="Pfam" id="PF22599"/>
    </source>
</evidence>
<comment type="subunit">
    <text evidence="9">Forms a complex with SecF. Part of the essential Sec protein translocation apparatus which comprises SecA, SecYEG and auxiliary proteins SecDF. Other proteins may also be involved.</text>
</comment>
<keyword evidence="2 9" id="KW-0813">Transport</keyword>
<feature type="domain" description="SecDF P1 head subdomain" evidence="13">
    <location>
        <begin position="272"/>
        <end position="372"/>
    </location>
</feature>
<comment type="function">
    <text evidence="9">Part of the Sec protein translocase complex. Interacts with the SecYEG preprotein conducting channel. SecDF uses the proton motive force (PMF) to complete protein translocation after the ATP-dependent function of SecA.</text>
</comment>
<evidence type="ECO:0000256" key="5">
    <source>
        <dbReference type="ARBA" id="ARBA00022927"/>
    </source>
</evidence>
<comment type="subcellular location">
    <subcellularLocation>
        <location evidence="1 9">Cell membrane</location>
        <topology evidence="1 9">Multi-pass membrane protein</topology>
    </subcellularLocation>
</comment>
<keyword evidence="3 9" id="KW-1003">Cell membrane</keyword>
<feature type="compositionally biased region" description="Low complexity" evidence="10">
    <location>
        <begin position="586"/>
        <end position="609"/>
    </location>
</feature>
<dbReference type="GO" id="GO:0065002">
    <property type="term" value="P:intracellular protein transmembrane transport"/>
    <property type="evidence" value="ECO:0007669"/>
    <property type="project" value="UniProtKB-UniRule"/>
</dbReference>
<evidence type="ECO:0000256" key="6">
    <source>
        <dbReference type="ARBA" id="ARBA00022989"/>
    </source>
</evidence>
<reference evidence="14" key="1">
    <citation type="journal article" date="2021" name="PeerJ">
        <title>Extensive microbial diversity within the chicken gut microbiome revealed by metagenomics and culture.</title>
        <authorList>
            <person name="Gilroy R."/>
            <person name="Ravi A."/>
            <person name="Getino M."/>
            <person name="Pursley I."/>
            <person name="Horton D.L."/>
            <person name="Alikhan N.F."/>
            <person name="Baker D."/>
            <person name="Gharbi K."/>
            <person name="Hall N."/>
            <person name="Watson M."/>
            <person name="Adriaenssens E.M."/>
            <person name="Foster-Nyarko E."/>
            <person name="Jarju S."/>
            <person name="Secka A."/>
            <person name="Antonio M."/>
            <person name="Oren A."/>
            <person name="Chaudhuri R.R."/>
            <person name="La Ragione R."/>
            <person name="Hildebrand F."/>
            <person name="Pallen M.J."/>
        </authorList>
    </citation>
    <scope>NUCLEOTIDE SEQUENCE</scope>
    <source>
        <strain evidence="14">ChiHjej13B12-4958</strain>
    </source>
</reference>
<dbReference type="InterPro" id="IPR055344">
    <property type="entry name" value="SecD_SecF_C_bact"/>
</dbReference>
<comment type="similarity">
    <text evidence="9">Belongs to the SecD/SecF family. SecD subfamily.</text>
</comment>
<keyword evidence="6 9" id="KW-1133">Transmembrane helix</keyword>
<evidence type="ECO:0000256" key="4">
    <source>
        <dbReference type="ARBA" id="ARBA00022692"/>
    </source>
</evidence>
<dbReference type="Gene3D" id="3.30.1360.200">
    <property type="match status" value="1"/>
</dbReference>
<feature type="domain" description="Protein export membrane protein SecD/SecF C-terminal" evidence="11">
    <location>
        <begin position="386"/>
        <end position="556"/>
    </location>
</feature>
<dbReference type="NCBIfam" id="TIGR01129">
    <property type="entry name" value="secD"/>
    <property type="match status" value="1"/>
</dbReference>
<dbReference type="Proteomes" id="UP000823858">
    <property type="component" value="Unassembled WGS sequence"/>
</dbReference>
<keyword evidence="5 9" id="KW-0653">Protein transport</keyword>
<dbReference type="InterPro" id="IPR048634">
    <property type="entry name" value="SecD_SecF_C"/>
</dbReference>
<feature type="transmembrane region" description="Helical" evidence="9">
    <location>
        <begin position="529"/>
        <end position="556"/>
    </location>
</feature>
<keyword evidence="8 9" id="KW-0472">Membrane</keyword>
<dbReference type="GO" id="GO:0005886">
    <property type="term" value="C:plasma membrane"/>
    <property type="evidence" value="ECO:0007669"/>
    <property type="project" value="UniProtKB-SubCell"/>
</dbReference>
<evidence type="ECO:0000256" key="3">
    <source>
        <dbReference type="ARBA" id="ARBA00022475"/>
    </source>
</evidence>
<protein>
    <recommendedName>
        <fullName evidence="9">Protein translocase subunit SecD</fullName>
    </recommendedName>
</protein>
<evidence type="ECO:0000256" key="8">
    <source>
        <dbReference type="ARBA" id="ARBA00023136"/>
    </source>
</evidence>
<evidence type="ECO:0000313" key="15">
    <source>
        <dbReference type="Proteomes" id="UP000823858"/>
    </source>
</evidence>